<dbReference type="Proteomes" id="UP001140949">
    <property type="component" value="Unassembled WGS sequence"/>
</dbReference>
<keyword evidence="2" id="KW-1185">Reference proteome</keyword>
<dbReference type="AlphaFoldDB" id="A0AAX6GM26"/>
<reference evidence="1" key="1">
    <citation type="journal article" date="2023" name="GigaByte">
        <title>Genome assembly of the bearded iris, Iris pallida Lam.</title>
        <authorList>
            <person name="Bruccoleri R.E."/>
            <person name="Oakeley E.J."/>
            <person name="Faust A.M.E."/>
            <person name="Altorfer M."/>
            <person name="Dessus-Babus S."/>
            <person name="Burckhardt D."/>
            <person name="Oertli M."/>
            <person name="Naumann U."/>
            <person name="Petersen F."/>
            <person name="Wong J."/>
        </authorList>
    </citation>
    <scope>NUCLEOTIDE SEQUENCE</scope>
    <source>
        <strain evidence="1">GSM-AAB239-AS_SAM_17_03QT</strain>
    </source>
</reference>
<sequence>MFQRIIVSELKMIASTFQQTLCISLSWATRTNPRIHPIYSSR</sequence>
<proteinExistence type="predicted"/>
<reference evidence="1" key="2">
    <citation type="submission" date="2023-04" db="EMBL/GenBank/DDBJ databases">
        <authorList>
            <person name="Bruccoleri R.E."/>
            <person name="Oakeley E.J."/>
            <person name="Faust A.-M."/>
            <person name="Dessus-Babus S."/>
            <person name="Altorfer M."/>
            <person name="Burckhardt D."/>
            <person name="Oertli M."/>
            <person name="Naumann U."/>
            <person name="Petersen F."/>
            <person name="Wong J."/>
        </authorList>
    </citation>
    <scope>NUCLEOTIDE SEQUENCE</scope>
    <source>
        <strain evidence="1">GSM-AAB239-AS_SAM_17_03QT</strain>
        <tissue evidence="1">Leaf</tissue>
    </source>
</reference>
<name>A0AAX6GM26_IRIPA</name>
<evidence type="ECO:0000313" key="1">
    <source>
        <dbReference type="EMBL" id="KAJ6829375.1"/>
    </source>
</evidence>
<comment type="caution">
    <text evidence="1">The sequence shown here is derived from an EMBL/GenBank/DDBJ whole genome shotgun (WGS) entry which is preliminary data.</text>
</comment>
<organism evidence="1 2">
    <name type="scientific">Iris pallida</name>
    <name type="common">Sweet iris</name>
    <dbReference type="NCBI Taxonomy" id="29817"/>
    <lineage>
        <taxon>Eukaryota</taxon>
        <taxon>Viridiplantae</taxon>
        <taxon>Streptophyta</taxon>
        <taxon>Embryophyta</taxon>
        <taxon>Tracheophyta</taxon>
        <taxon>Spermatophyta</taxon>
        <taxon>Magnoliopsida</taxon>
        <taxon>Liliopsida</taxon>
        <taxon>Asparagales</taxon>
        <taxon>Iridaceae</taxon>
        <taxon>Iridoideae</taxon>
        <taxon>Irideae</taxon>
        <taxon>Iris</taxon>
    </lineage>
</organism>
<evidence type="ECO:0000313" key="2">
    <source>
        <dbReference type="Proteomes" id="UP001140949"/>
    </source>
</evidence>
<dbReference type="EMBL" id="JANAVB010018762">
    <property type="protein sequence ID" value="KAJ6829375.1"/>
    <property type="molecule type" value="Genomic_DNA"/>
</dbReference>
<gene>
    <name evidence="1" type="ORF">M6B38_358345</name>
</gene>
<protein>
    <submittedName>
        <fullName evidence="1">Disease resistance RPP13-like protein 1 isoform X1</fullName>
    </submittedName>
</protein>
<accession>A0AAX6GM26</accession>